<protein>
    <submittedName>
        <fullName evidence="1">Uncharacterized protein</fullName>
    </submittedName>
</protein>
<accession>A0A9D3LQD3</accession>
<dbReference type="EMBL" id="JAFIRN010000015">
    <property type="protein sequence ID" value="KAG5834994.1"/>
    <property type="molecule type" value="Genomic_DNA"/>
</dbReference>
<evidence type="ECO:0000313" key="1">
    <source>
        <dbReference type="EMBL" id="KAG5834994.1"/>
    </source>
</evidence>
<dbReference type="AlphaFoldDB" id="A0A9D3LQD3"/>
<comment type="caution">
    <text evidence="1">The sequence shown here is derived from an EMBL/GenBank/DDBJ whole genome shotgun (WGS) entry which is preliminary data.</text>
</comment>
<dbReference type="Proteomes" id="UP001044222">
    <property type="component" value="Chromosome 15"/>
</dbReference>
<keyword evidence="2" id="KW-1185">Reference proteome</keyword>
<gene>
    <name evidence="1" type="ORF">ANANG_G00267410</name>
</gene>
<name>A0A9D3LQD3_ANGAN</name>
<organism evidence="1 2">
    <name type="scientific">Anguilla anguilla</name>
    <name type="common">European freshwater eel</name>
    <name type="synonym">Muraena anguilla</name>
    <dbReference type="NCBI Taxonomy" id="7936"/>
    <lineage>
        <taxon>Eukaryota</taxon>
        <taxon>Metazoa</taxon>
        <taxon>Chordata</taxon>
        <taxon>Craniata</taxon>
        <taxon>Vertebrata</taxon>
        <taxon>Euteleostomi</taxon>
        <taxon>Actinopterygii</taxon>
        <taxon>Neopterygii</taxon>
        <taxon>Teleostei</taxon>
        <taxon>Anguilliformes</taxon>
        <taxon>Anguillidae</taxon>
        <taxon>Anguilla</taxon>
    </lineage>
</organism>
<sequence>MRGTGFVFGSTLRRRCADVVISKSTRRFFIPFADITSPSAYYEHRSNCASEGRASPHLRSDVTLSERNPVELGRQSACWPWIPRQIMKMIMQV</sequence>
<proteinExistence type="predicted"/>
<reference evidence="1" key="1">
    <citation type="submission" date="2021-01" db="EMBL/GenBank/DDBJ databases">
        <title>A chromosome-scale assembly of European eel, Anguilla anguilla.</title>
        <authorList>
            <person name="Henkel C."/>
            <person name="Jong-Raadsen S.A."/>
            <person name="Dufour S."/>
            <person name="Weltzien F.-A."/>
            <person name="Palstra A.P."/>
            <person name="Pelster B."/>
            <person name="Spaink H.P."/>
            <person name="Van Den Thillart G.E."/>
            <person name="Jansen H."/>
            <person name="Zahm M."/>
            <person name="Klopp C."/>
            <person name="Cedric C."/>
            <person name="Louis A."/>
            <person name="Berthelot C."/>
            <person name="Parey E."/>
            <person name="Roest Crollius H."/>
            <person name="Montfort J."/>
            <person name="Robinson-Rechavi M."/>
            <person name="Bucao C."/>
            <person name="Bouchez O."/>
            <person name="Gislard M."/>
            <person name="Lluch J."/>
            <person name="Milhes M."/>
            <person name="Lampietro C."/>
            <person name="Lopez Roques C."/>
            <person name="Donnadieu C."/>
            <person name="Braasch I."/>
            <person name="Desvignes T."/>
            <person name="Postlethwait J."/>
            <person name="Bobe J."/>
            <person name="Guiguen Y."/>
            <person name="Dirks R."/>
        </authorList>
    </citation>
    <scope>NUCLEOTIDE SEQUENCE</scope>
    <source>
        <strain evidence="1">Tag_6206</strain>
        <tissue evidence="1">Liver</tissue>
    </source>
</reference>
<evidence type="ECO:0000313" key="2">
    <source>
        <dbReference type="Proteomes" id="UP001044222"/>
    </source>
</evidence>